<dbReference type="PROSITE" id="PS51465">
    <property type="entry name" value="KAZAL_2"/>
    <property type="match status" value="3"/>
</dbReference>
<keyword evidence="2" id="KW-0964">Secreted</keyword>
<keyword evidence="3" id="KW-1015">Disulfide bond</keyword>
<keyword evidence="5" id="KW-0732">Signal</keyword>
<dbReference type="FunCoup" id="A0A340YHE3">
    <property type="interactions" value="18"/>
</dbReference>
<evidence type="ECO:0000256" key="4">
    <source>
        <dbReference type="SAM" id="MobiDB-lite"/>
    </source>
</evidence>
<dbReference type="SUPFAM" id="SSF100895">
    <property type="entry name" value="Kazal-type serine protease inhibitors"/>
    <property type="match status" value="12"/>
</dbReference>
<keyword evidence="7" id="KW-1185">Reference proteome</keyword>
<feature type="compositionally biased region" description="Basic and acidic residues" evidence="4">
    <location>
        <begin position="818"/>
        <end position="827"/>
    </location>
</feature>
<dbReference type="GO" id="GO:0005576">
    <property type="term" value="C:extracellular region"/>
    <property type="evidence" value="ECO:0007669"/>
    <property type="project" value="UniProtKB-SubCell"/>
</dbReference>
<evidence type="ECO:0000256" key="1">
    <source>
        <dbReference type="ARBA" id="ARBA00004613"/>
    </source>
</evidence>
<dbReference type="Pfam" id="PF00050">
    <property type="entry name" value="Kazal_1"/>
    <property type="match status" value="8"/>
</dbReference>
<name>A0A340YHE3_LIPVE</name>
<feature type="region of interest" description="Disordered" evidence="4">
    <location>
        <begin position="600"/>
        <end position="621"/>
    </location>
</feature>
<dbReference type="KEGG" id="lve:103069692"/>
<dbReference type="RefSeq" id="XP_007472348.1">
    <property type="nucleotide sequence ID" value="XM_007472286.1"/>
</dbReference>
<evidence type="ECO:0000313" key="8">
    <source>
        <dbReference type="RefSeq" id="XP_007472348.1"/>
    </source>
</evidence>
<feature type="domain" description="Kazal-like" evidence="6">
    <location>
        <begin position="90"/>
        <end position="152"/>
    </location>
</feature>
<evidence type="ECO:0000259" key="6">
    <source>
        <dbReference type="PROSITE" id="PS51465"/>
    </source>
</evidence>
<dbReference type="Gene3D" id="3.30.60.30">
    <property type="match status" value="12"/>
</dbReference>
<dbReference type="PANTHER" id="PTHR47499">
    <property type="entry name" value="SERINE PROTEASE INHIBITOR KAZAL-TYPE 7 SPINK7"/>
    <property type="match status" value="1"/>
</dbReference>
<organism evidence="7 8">
    <name type="scientific">Lipotes vexillifer</name>
    <name type="common">Yangtze river dolphin</name>
    <dbReference type="NCBI Taxonomy" id="118797"/>
    <lineage>
        <taxon>Eukaryota</taxon>
        <taxon>Metazoa</taxon>
        <taxon>Chordata</taxon>
        <taxon>Craniata</taxon>
        <taxon>Vertebrata</taxon>
        <taxon>Euteleostomi</taxon>
        <taxon>Mammalia</taxon>
        <taxon>Eutheria</taxon>
        <taxon>Laurasiatheria</taxon>
        <taxon>Artiodactyla</taxon>
        <taxon>Whippomorpha</taxon>
        <taxon>Cetacea</taxon>
        <taxon>Odontoceti</taxon>
        <taxon>Lipotidae</taxon>
        <taxon>Lipotes</taxon>
    </lineage>
</organism>
<reference evidence="8" key="1">
    <citation type="submission" date="2025-08" db="UniProtKB">
        <authorList>
            <consortium name="RefSeq"/>
        </authorList>
    </citation>
    <scope>IDENTIFICATION</scope>
</reference>
<dbReference type="CDD" id="cd01327">
    <property type="entry name" value="KAZAL_PSTI"/>
    <property type="match status" value="2"/>
</dbReference>
<dbReference type="SMART" id="SM00280">
    <property type="entry name" value="KAZAL"/>
    <property type="match status" value="11"/>
</dbReference>
<proteinExistence type="predicted"/>
<dbReference type="InParanoid" id="A0A340YHE3"/>
<feature type="chain" id="PRO_5016286743" evidence="5">
    <location>
        <begin position="23"/>
        <end position="875"/>
    </location>
</feature>
<feature type="signal peptide" evidence="5">
    <location>
        <begin position="1"/>
        <end position="22"/>
    </location>
</feature>
<dbReference type="CTD" id="11005"/>
<feature type="domain" description="Kazal-like" evidence="6">
    <location>
        <begin position="625"/>
        <end position="692"/>
    </location>
</feature>
<evidence type="ECO:0000256" key="2">
    <source>
        <dbReference type="ARBA" id="ARBA00022525"/>
    </source>
</evidence>
<gene>
    <name evidence="8" type="primary">SPINK5</name>
</gene>
<dbReference type="FunFam" id="3.30.60.30:FF:000033">
    <property type="entry name" value="Serine peptidase inhibitor, Kazal type 5"/>
    <property type="match status" value="1"/>
</dbReference>
<dbReference type="InterPro" id="IPR050159">
    <property type="entry name" value="Kazal-type_SerProtInhib"/>
</dbReference>
<dbReference type="InterPro" id="IPR002350">
    <property type="entry name" value="Kazal_dom"/>
</dbReference>
<comment type="subcellular location">
    <subcellularLocation>
        <location evidence="1">Secreted</location>
    </subcellularLocation>
</comment>
<protein>
    <submittedName>
        <fullName evidence="8">LOW QUALITY PROTEIN: serine peptidase inhibitor, Kazal type 5</fullName>
    </submittedName>
</protein>
<sequence>MKIAAVPMLLTLALCLIQDAASEGENQETCSEYRALMTNGKLFCSQDENLFQSSDGIVFINKCTTCKMILEKEAKSQRRARHLARARATAPAKLNCSDFKKGERDEDFICTLDNAAVCGTDGKTYSNRCTLCAENAKTRRQVGIKSEGECKNSNPEQDICSDFPSYVKDGRFGCTREIEPVLGPDGRTHVNKCVMCAGLFLKEAEENAKREGETKIRRSAEKNFCKEYENQVRNGTLSCTWESKPVRGPDGRMHGNKCALCAEIFKQHFSEEKNIADEHLRKAKEKVKRETEKLCSEYQDHAMNGIPFCTKENDPIRGPDGKMHDNLCSMCQDFYQAKAEEKKKAEAKARSKREPGKAGSHALCSEYRKFVRNGKLFCTRESDPIKGPDGKMHGNTCSMCATIFRAEEKEKKKREGESKNKRQSENTSSFEELCREYHKSMKNGQLLCSRENSPIQGPDGKVHGNLCFMCEALFQQEERARAKAKRETAKELCSEYRNLVKNRRLPCTRENDPIKGPDGKIHGNTCFMCAAFFQQEAKEKEAESRRPKREAEKDTCSEFRSLLKNGSLFCTRENDPVRGPDGKTHGNKCAMCKALLQKEDEERKRKEKEDQRKAARHGCKRGRRGKAQDQCAEYREQMRNGALSCTREIDPVCNENGKSYNNKCAMCKEKLQREAKEKNKNSGYRSNGNESALGKDVCDEFRSQMKKGRLTCTRESDPVQGLNGKTHGNLCAMCKEKLGREAAKRKTKEQDYMRNTVEKNNGKENSEMCRHYRVLPRMGYLCPKDLQPVCGDDGQTYNNPCRLCHENLIRQTNTRIRSEGRCGERSNPETTPLSLPASAGNLPKPCSSVEDSLRESGIPRMNKRPGSHNFPGKID</sequence>
<dbReference type="OrthoDB" id="126772at2759"/>
<evidence type="ECO:0000256" key="5">
    <source>
        <dbReference type="SAM" id="SignalP"/>
    </source>
</evidence>
<dbReference type="InterPro" id="IPR036058">
    <property type="entry name" value="Kazal_dom_sf"/>
</dbReference>
<feature type="region of interest" description="Disordered" evidence="4">
    <location>
        <begin position="818"/>
        <end position="875"/>
    </location>
</feature>
<dbReference type="FunFam" id="3.30.60.30:FF:000001">
    <property type="entry name" value="Serine peptidase inhibitor, Kazal type 5"/>
    <property type="match status" value="7"/>
</dbReference>
<evidence type="ECO:0000313" key="7">
    <source>
        <dbReference type="Proteomes" id="UP000265300"/>
    </source>
</evidence>
<dbReference type="CDD" id="cd00104">
    <property type="entry name" value="KAZAL_FS"/>
    <property type="match status" value="1"/>
</dbReference>
<accession>A0A340YHE3</accession>
<feature type="compositionally biased region" description="Basic and acidic residues" evidence="4">
    <location>
        <begin position="600"/>
        <end position="613"/>
    </location>
</feature>
<dbReference type="AlphaFoldDB" id="A0A340YHE3"/>
<dbReference type="STRING" id="118797.A0A340YHE3"/>
<dbReference type="GeneID" id="103069692"/>
<dbReference type="Proteomes" id="UP000265300">
    <property type="component" value="Unplaced"/>
</dbReference>
<feature type="domain" description="Kazal-like" evidence="6">
    <location>
        <begin position="763"/>
        <end position="824"/>
    </location>
</feature>
<evidence type="ECO:0000256" key="3">
    <source>
        <dbReference type="ARBA" id="ARBA00023157"/>
    </source>
</evidence>
<dbReference type="PROSITE" id="PS00282">
    <property type="entry name" value="KAZAL_1"/>
    <property type="match status" value="3"/>
</dbReference>
<dbReference type="FunFam" id="3.30.60.30:FF:000029">
    <property type="entry name" value="Serine peptidase inhibitor, Kazal type 5"/>
    <property type="match status" value="1"/>
</dbReference>
<dbReference type="PANTHER" id="PTHR47499:SF1">
    <property type="entry name" value="SERINE PROTEASE INHIBITOR KAZAL-TYPE 7"/>
    <property type="match status" value="1"/>
</dbReference>